<accession>A0ABX8F291</accession>
<dbReference type="EMBL" id="CP075566">
    <property type="protein sequence ID" value="QVW26026.1"/>
    <property type="molecule type" value="Genomic_DNA"/>
</dbReference>
<proteinExistence type="predicted"/>
<name>A0ABX8F291_9PSED</name>
<sequence length="172" mass="19052">MSDESAQRDYQSRDYPVQDDMAYQVKVWRFERVGWYVLVVLVLLALLGLFSHGPLSTRDVSGGDGKVRVQYEMFHRNGSTNAMQISVIGAPDATVELELSAALLDGFSIETLQPQPVRALSAGQGMKLWLQTDAQGQVNLYLTLRGDGLGLFRSRISSPGAMPVQLDQFIFP</sequence>
<keyword evidence="1" id="KW-0812">Transmembrane</keyword>
<keyword evidence="3" id="KW-1185">Reference proteome</keyword>
<feature type="transmembrane region" description="Helical" evidence="1">
    <location>
        <begin position="33"/>
        <end position="50"/>
    </location>
</feature>
<keyword evidence="1" id="KW-1133">Transmembrane helix</keyword>
<dbReference type="Proteomes" id="UP000681155">
    <property type="component" value="Chromosome"/>
</dbReference>
<protein>
    <submittedName>
        <fullName evidence="2">Uncharacterized protein</fullName>
    </submittedName>
</protein>
<evidence type="ECO:0000256" key="1">
    <source>
        <dbReference type="SAM" id="Phobius"/>
    </source>
</evidence>
<reference evidence="2 3" key="1">
    <citation type="submission" date="2021-05" db="EMBL/GenBank/DDBJ databases">
        <title>Complete genome of the cytokinin-producing biocontrol strain Pseudomonas fluorescens G20-18.</title>
        <authorList>
            <person name="Nielsen T.K."/>
            <person name="Mekureyaw M.F."/>
            <person name="Hansen L.H."/>
            <person name="Nicolaisen M.H."/>
            <person name="Roitsch T.G."/>
            <person name="Hennessy R.C."/>
        </authorList>
    </citation>
    <scope>NUCLEOTIDE SEQUENCE [LARGE SCALE GENOMIC DNA]</scope>
    <source>
        <strain evidence="2 3">G20-18</strain>
    </source>
</reference>
<organism evidence="2 3">
    <name type="scientific">Pseudomonas hormoni</name>
    <dbReference type="NCBI Taxonomy" id="3093767"/>
    <lineage>
        <taxon>Bacteria</taxon>
        <taxon>Pseudomonadati</taxon>
        <taxon>Pseudomonadota</taxon>
        <taxon>Gammaproteobacteria</taxon>
        <taxon>Pseudomonadales</taxon>
        <taxon>Pseudomonadaceae</taxon>
        <taxon>Pseudomonas</taxon>
    </lineage>
</organism>
<evidence type="ECO:0000313" key="2">
    <source>
        <dbReference type="EMBL" id="QVW26026.1"/>
    </source>
</evidence>
<keyword evidence="1" id="KW-0472">Membrane</keyword>
<evidence type="ECO:0000313" key="3">
    <source>
        <dbReference type="Proteomes" id="UP000681155"/>
    </source>
</evidence>
<gene>
    <name evidence="2" type="ORF">KJF94_10975</name>
</gene>
<dbReference type="RefSeq" id="WP_214383317.1">
    <property type="nucleotide sequence ID" value="NZ_CP075566.1"/>
</dbReference>